<feature type="domain" description="Mannosyl-glycoprotein endo-beta-N-acetylglucosamidase-like" evidence="1">
    <location>
        <begin position="138"/>
        <end position="219"/>
    </location>
</feature>
<dbReference type="Proteomes" id="UP000185490">
    <property type="component" value="Chromosome"/>
</dbReference>
<keyword evidence="3" id="KW-1185">Reference proteome</keyword>
<gene>
    <name evidence="2" type="ORF">BW47_07105</name>
</gene>
<evidence type="ECO:0000313" key="2">
    <source>
        <dbReference type="EMBL" id="APT74276.1"/>
    </source>
</evidence>
<dbReference type="Gene3D" id="1.10.530.10">
    <property type="match status" value="1"/>
</dbReference>
<dbReference type="RefSeq" id="WP_012057546.1">
    <property type="nucleotide sequence ID" value="NZ_CP007389.1"/>
</dbReference>
<dbReference type="InterPro" id="IPR002901">
    <property type="entry name" value="MGlyc_endo_b_GlcNAc-like_dom"/>
</dbReference>
<accession>A0ABM6GFB4</accession>
<evidence type="ECO:0000259" key="1">
    <source>
        <dbReference type="Pfam" id="PF01832"/>
    </source>
</evidence>
<reference evidence="2 3" key="1">
    <citation type="submission" date="2014-02" db="EMBL/GenBank/DDBJ databases">
        <title>Diversity of Thermotogales isolates from hydrothermal vents.</title>
        <authorList>
            <person name="Haverkamp T.H.A."/>
            <person name="Lossouarn J."/>
            <person name="Geslin C."/>
            <person name="Nesbo C.L."/>
        </authorList>
    </citation>
    <scope>NUCLEOTIDE SEQUENCE [LARGE SCALE GENOMIC DNA]</scope>
    <source>
        <strain evidence="2 3">431</strain>
    </source>
</reference>
<dbReference type="Pfam" id="PF01832">
    <property type="entry name" value="Glucosaminidase"/>
    <property type="match status" value="1"/>
</dbReference>
<proteinExistence type="predicted"/>
<name>A0ABM6GFB4_9BACT</name>
<dbReference type="InterPro" id="IPR053195">
    <property type="entry name" value="Bax-like"/>
</dbReference>
<organism evidence="2 3">
    <name type="scientific">Thermosipho melanesiensis</name>
    <dbReference type="NCBI Taxonomy" id="46541"/>
    <lineage>
        <taxon>Bacteria</taxon>
        <taxon>Thermotogati</taxon>
        <taxon>Thermotogota</taxon>
        <taxon>Thermotogae</taxon>
        <taxon>Thermotogales</taxon>
        <taxon>Fervidobacteriaceae</taxon>
        <taxon>Thermosipho</taxon>
    </lineage>
</organism>
<dbReference type="PANTHER" id="PTHR40572:SF1">
    <property type="entry name" value="PROTEIN BAX"/>
    <property type="match status" value="1"/>
</dbReference>
<dbReference type="EMBL" id="CP007389">
    <property type="protein sequence ID" value="APT74276.1"/>
    <property type="molecule type" value="Genomic_DNA"/>
</dbReference>
<dbReference type="PANTHER" id="PTHR40572">
    <property type="entry name" value="PROTEIN BAX"/>
    <property type="match status" value="1"/>
</dbReference>
<protein>
    <submittedName>
        <fullName evidence="2">Bax protein</fullName>
    </submittedName>
</protein>
<sequence>MKKLIFILIIISFLIFDFWIIYSEFDYISFFKEVSLSFESWKDLKAFFDEIGYDSLKNPPKVYVTSFPKDLKDAPVDIRKELFVKIMIPIIRKVNEEILRERKEIITAMEKGDTLTLKKYYKKYNAKSNEELLLKVDAIPEDIAIAQAAIESAWGTSKFVVIANNIFGEWTYEPGTGIIPDERPDGEIYEIEYFKNLEDSVRSYAMNLNKLPYYEKFRLIRAGIEKGHPADGLVYYSQMREKYVEIVKNVIKHLPDL</sequence>
<evidence type="ECO:0000313" key="3">
    <source>
        <dbReference type="Proteomes" id="UP000185490"/>
    </source>
</evidence>